<dbReference type="EMBL" id="LQIR01000029">
    <property type="protein sequence ID" value="KUI13387.1"/>
    <property type="molecule type" value="Genomic_DNA"/>
</dbReference>
<evidence type="ECO:0000256" key="1">
    <source>
        <dbReference type="SAM" id="MobiDB-lite"/>
    </source>
</evidence>
<keyword evidence="3" id="KW-1185">Reference proteome</keyword>
<comment type="caution">
    <text evidence="2">The sequence shown here is derived from an EMBL/GenBank/DDBJ whole genome shotgun (WGS) entry which is preliminary data.</text>
</comment>
<accession>A0A101A4J2</accession>
<evidence type="ECO:0008006" key="4">
    <source>
        <dbReference type="Google" id="ProtNLM"/>
    </source>
</evidence>
<dbReference type="Proteomes" id="UP000053707">
    <property type="component" value="Unassembled WGS sequence"/>
</dbReference>
<proteinExistence type="predicted"/>
<reference evidence="2 3" key="1">
    <citation type="submission" date="2016-01" db="EMBL/GenBank/DDBJ databases">
        <authorList>
            <consortium name="TB Trials Study Group"/>
            <person name="Sutton G."/>
            <person name="Brinkac L."/>
            <person name="Sanka R."/>
            <person name="Adams M."/>
            <person name="Lau E.L."/>
            <person name="Macaden R."/>
            <person name="Grewal H.M.S."/>
        </authorList>
    </citation>
    <scope>NUCLEOTIDE SEQUENCE [LARGE SCALE GENOMIC DNA]</scope>
    <source>
        <strain evidence="2 3">IS-1744</strain>
    </source>
</reference>
<dbReference type="AlphaFoldDB" id="A0A101A4J2"/>
<evidence type="ECO:0000313" key="2">
    <source>
        <dbReference type="EMBL" id="KUI13387.1"/>
    </source>
</evidence>
<organism evidence="2 3">
    <name type="scientific">Mycobacterium lehmannii</name>
    <dbReference type="NCBI Taxonomy" id="2048550"/>
    <lineage>
        <taxon>Bacteria</taxon>
        <taxon>Bacillati</taxon>
        <taxon>Actinomycetota</taxon>
        <taxon>Actinomycetes</taxon>
        <taxon>Mycobacteriales</taxon>
        <taxon>Mycobacteriaceae</taxon>
        <taxon>Mycobacterium</taxon>
    </lineage>
</organism>
<protein>
    <recommendedName>
        <fullName evidence="4">Scaffolding protein</fullName>
    </recommendedName>
</protein>
<feature type="region of interest" description="Disordered" evidence="1">
    <location>
        <begin position="118"/>
        <end position="139"/>
    </location>
</feature>
<feature type="region of interest" description="Disordered" evidence="1">
    <location>
        <begin position="1"/>
        <end position="50"/>
    </location>
</feature>
<sequence>MTTPVTDTGATEPEDELPDAHEEQPDPAEGGDGEQPKRGVRQRLAEAEAERDELRQGIAAANAAIFNLAAKQVGVPPETFAGLGVRAEDYASGATDVADYERLVEAMEATRVANQIARKPQANPVAGRTTSAGGDNPPLTFAEVLKAHARGGSVS</sequence>
<evidence type="ECO:0000313" key="3">
    <source>
        <dbReference type="Proteomes" id="UP000053707"/>
    </source>
</evidence>
<dbReference type="RefSeq" id="WP_064397898.1">
    <property type="nucleotide sequence ID" value="NZ_LQIR01000029.1"/>
</dbReference>
<gene>
    <name evidence="2" type="ORF">AU192_24715</name>
</gene>
<name>A0A101A4J2_9MYCO</name>